<feature type="region of interest" description="Disordered" evidence="1">
    <location>
        <begin position="51"/>
        <end position="81"/>
    </location>
</feature>
<keyword evidence="3" id="KW-1185">Reference proteome</keyword>
<accession>A0A4Y2KBP2</accession>
<evidence type="ECO:0000313" key="2">
    <source>
        <dbReference type="EMBL" id="GBM99634.1"/>
    </source>
</evidence>
<name>A0A4Y2KBP2_ARAVE</name>
<gene>
    <name evidence="2" type="ORF">AVEN_169162_1</name>
</gene>
<dbReference type="AlphaFoldDB" id="A0A4Y2KBP2"/>
<proteinExistence type="predicted"/>
<dbReference type="Proteomes" id="UP000499080">
    <property type="component" value="Unassembled WGS sequence"/>
</dbReference>
<evidence type="ECO:0000256" key="1">
    <source>
        <dbReference type="SAM" id="MobiDB-lite"/>
    </source>
</evidence>
<organism evidence="2 3">
    <name type="scientific">Araneus ventricosus</name>
    <name type="common">Orbweaver spider</name>
    <name type="synonym">Epeira ventricosa</name>
    <dbReference type="NCBI Taxonomy" id="182803"/>
    <lineage>
        <taxon>Eukaryota</taxon>
        <taxon>Metazoa</taxon>
        <taxon>Ecdysozoa</taxon>
        <taxon>Arthropoda</taxon>
        <taxon>Chelicerata</taxon>
        <taxon>Arachnida</taxon>
        <taxon>Araneae</taxon>
        <taxon>Araneomorphae</taxon>
        <taxon>Entelegynae</taxon>
        <taxon>Araneoidea</taxon>
        <taxon>Araneidae</taxon>
        <taxon>Araneus</taxon>
    </lineage>
</organism>
<reference evidence="2 3" key="1">
    <citation type="journal article" date="2019" name="Sci. Rep.">
        <title>Orb-weaving spider Araneus ventricosus genome elucidates the spidroin gene catalogue.</title>
        <authorList>
            <person name="Kono N."/>
            <person name="Nakamura H."/>
            <person name="Ohtoshi R."/>
            <person name="Moran D.A.P."/>
            <person name="Shinohara A."/>
            <person name="Yoshida Y."/>
            <person name="Fujiwara M."/>
            <person name="Mori M."/>
            <person name="Tomita M."/>
            <person name="Arakawa K."/>
        </authorList>
    </citation>
    <scope>NUCLEOTIDE SEQUENCE [LARGE SCALE GENOMIC DNA]</scope>
</reference>
<evidence type="ECO:0000313" key="3">
    <source>
        <dbReference type="Proteomes" id="UP000499080"/>
    </source>
</evidence>
<protein>
    <submittedName>
        <fullName evidence="2">Uncharacterized protein</fullName>
    </submittedName>
</protein>
<sequence>MNNVYLHRRPRFAGNKVVGSEEHRFETRYHQRSAVYARLVYVETVTDPHLLAREPPLPSGKVSASGTKGSRPDPITGSVDFGIKRQNSFDVSNLAGSGRNTAGLKLVPDCNP</sequence>
<comment type="caution">
    <text evidence="2">The sequence shown here is derived from an EMBL/GenBank/DDBJ whole genome shotgun (WGS) entry which is preliminary data.</text>
</comment>
<dbReference type="EMBL" id="BGPR01004436">
    <property type="protein sequence ID" value="GBM99634.1"/>
    <property type="molecule type" value="Genomic_DNA"/>
</dbReference>